<dbReference type="HOGENOM" id="CLU_2354619_0_0_11"/>
<evidence type="ECO:0000313" key="1">
    <source>
        <dbReference type="EMBL" id="ACU77257.1"/>
    </source>
</evidence>
<dbReference type="InterPro" id="IPR011008">
    <property type="entry name" value="Dimeric_a/b-barrel"/>
</dbReference>
<dbReference type="EMBL" id="CP001700">
    <property type="protein sequence ID" value="ACU77257.1"/>
    <property type="molecule type" value="Genomic_DNA"/>
</dbReference>
<dbReference type="RefSeq" id="WP_015796982.1">
    <property type="nucleotide sequence ID" value="NC_013131.1"/>
</dbReference>
<accession>C7PX00</accession>
<sequence>MTAIRSHHYRVSPEKFDEFSTRRAAVIDAVRAKHPALTATRLARLEDGSYSDVWVWESAEQMGAALADLPNTPEAFAAMSMADGNVALNGTVLQER</sequence>
<name>C7PX00_CATAD</name>
<dbReference type="Proteomes" id="UP000000851">
    <property type="component" value="Chromosome"/>
</dbReference>
<dbReference type="KEGG" id="cai:Caci_8434"/>
<dbReference type="InParanoid" id="C7PX00"/>
<evidence type="ECO:0000313" key="2">
    <source>
        <dbReference type="Proteomes" id="UP000000851"/>
    </source>
</evidence>
<protein>
    <recommendedName>
        <fullName evidence="3">ABM domain-containing protein</fullName>
    </recommendedName>
</protein>
<dbReference type="OrthoDB" id="255603at2"/>
<organism evidence="1 2">
    <name type="scientific">Catenulispora acidiphila (strain DSM 44928 / JCM 14897 / NBRC 102108 / NRRL B-24433 / ID139908)</name>
    <dbReference type="NCBI Taxonomy" id="479433"/>
    <lineage>
        <taxon>Bacteria</taxon>
        <taxon>Bacillati</taxon>
        <taxon>Actinomycetota</taxon>
        <taxon>Actinomycetes</taxon>
        <taxon>Catenulisporales</taxon>
        <taxon>Catenulisporaceae</taxon>
        <taxon>Catenulispora</taxon>
    </lineage>
</organism>
<dbReference type="eggNOG" id="ENOG5033EEF">
    <property type="taxonomic scope" value="Bacteria"/>
</dbReference>
<dbReference type="STRING" id="479433.Caci_8434"/>
<reference evidence="1 2" key="1">
    <citation type="journal article" date="2009" name="Stand. Genomic Sci.">
        <title>Complete genome sequence of Catenulispora acidiphila type strain (ID 139908).</title>
        <authorList>
            <person name="Copeland A."/>
            <person name="Lapidus A."/>
            <person name="Glavina Del Rio T."/>
            <person name="Nolan M."/>
            <person name="Lucas S."/>
            <person name="Chen F."/>
            <person name="Tice H."/>
            <person name="Cheng J.F."/>
            <person name="Bruce D."/>
            <person name="Goodwin L."/>
            <person name="Pitluck S."/>
            <person name="Mikhailova N."/>
            <person name="Pati A."/>
            <person name="Ivanova N."/>
            <person name="Mavromatis K."/>
            <person name="Chen A."/>
            <person name="Palaniappan K."/>
            <person name="Chain P."/>
            <person name="Land M."/>
            <person name="Hauser L."/>
            <person name="Chang Y.J."/>
            <person name="Jeffries C.D."/>
            <person name="Chertkov O."/>
            <person name="Brettin T."/>
            <person name="Detter J.C."/>
            <person name="Han C."/>
            <person name="Ali Z."/>
            <person name="Tindall B.J."/>
            <person name="Goker M."/>
            <person name="Bristow J."/>
            <person name="Eisen J.A."/>
            <person name="Markowitz V."/>
            <person name="Hugenholtz P."/>
            <person name="Kyrpides N.C."/>
            <person name="Klenk H.P."/>
        </authorList>
    </citation>
    <scope>NUCLEOTIDE SEQUENCE [LARGE SCALE GENOMIC DNA]</scope>
    <source>
        <strain evidence="2">DSM 44928 / JCM 14897 / NBRC 102108 / NRRL B-24433 / ID139908</strain>
    </source>
</reference>
<evidence type="ECO:0008006" key="3">
    <source>
        <dbReference type="Google" id="ProtNLM"/>
    </source>
</evidence>
<dbReference type="SUPFAM" id="SSF54909">
    <property type="entry name" value="Dimeric alpha+beta barrel"/>
    <property type="match status" value="1"/>
</dbReference>
<proteinExistence type="predicted"/>
<keyword evidence="2" id="KW-1185">Reference proteome</keyword>
<gene>
    <name evidence="1" type="ordered locus">Caci_8434</name>
</gene>
<dbReference type="AlphaFoldDB" id="C7PX00"/>